<proteinExistence type="predicted"/>
<dbReference type="EMBL" id="NCKW01010953">
    <property type="protein sequence ID" value="POM64904.1"/>
    <property type="molecule type" value="Genomic_DNA"/>
</dbReference>
<organism evidence="1 2">
    <name type="scientific">Phytophthora palmivora</name>
    <dbReference type="NCBI Taxonomy" id="4796"/>
    <lineage>
        <taxon>Eukaryota</taxon>
        <taxon>Sar</taxon>
        <taxon>Stramenopiles</taxon>
        <taxon>Oomycota</taxon>
        <taxon>Peronosporomycetes</taxon>
        <taxon>Peronosporales</taxon>
        <taxon>Peronosporaceae</taxon>
        <taxon>Phytophthora</taxon>
    </lineage>
</organism>
<dbReference type="AlphaFoldDB" id="A0A2P4XH95"/>
<name>A0A2P4XH95_9STRA</name>
<evidence type="ECO:0000313" key="2">
    <source>
        <dbReference type="Proteomes" id="UP000237271"/>
    </source>
</evidence>
<gene>
    <name evidence="1" type="ORF">PHPALM_19503</name>
</gene>
<dbReference type="Proteomes" id="UP000237271">
    <property type="component" value="Unassembled WGS sequence"/>
</dbReference>
<protein>
    <submittedName>
        <fullName evidence="1">Uncharacterized protein</fullName>
    </submittedName>
</protein>
<feature type="non-terminal residue" evidence="1">
    <location>
        <position position="234"/>
    </location>
</feature>
<dbReference type="OrthoDB" id="123788at2759"/>
<comment type="caution">
    <text evidence="1">The sequence shown here is derived from an EMBL/GenBank/DDBJ whole genome shotgun (WGS) entry which is preliminary data.</text>
</comment>
<sequence>MSLLTRLAEVNDNDTNSCLSSLASTFGVVILPSSAQVNNIDTYLATTLSELAVRARFSLPEFVRCIRGQTDADGRPNKALYEVPIQHDNSRRRSYELWNRIVREGVRPKWTQSKPQTQQYRPKNHKSADAHAAAVTIEFSLVGPGTIPYTGSVVSASVYRGCFNNFPSIAYNPPRDIAQRIHDLRLSYPDEEVLLMLGDVSGAFRHVPVHEEYVHMFSFMFDGYVVIDLSCGFG</sequence>
<accession>A0A2P4XH95</accession>
<keyword evidence="2" id="KW-1185">Reference proteome</keyword>
<reference evidence="1 2" key="1">
    <citation type="journal article" date="2017" name="Genome Biol. Evol.">
        <title>Phytophthora megakarya and P. palmivora, closely related causal agents of cacao black pod rot, underwent increases in genome sizes and gene numbers by different mechanisms.</title>
        <authorList>
            <person name="Ali S.S."/>
            <person name="Shao J."/>
            <person name="Lary D.J."/>
            <person name="Kronmiller B."/>
            <person name="Shen D."/>
            <person name="Strem M.D."/>
            <person name="Amoako-Attah I."/>
            <person name="Akrofi A.Y."/>
            <person name="Begoude B.A."/>
            <person name="Ten Hoopen G.M."/>
            <person name="Coulibaly K."/>
            <person name="Kebe B.I."/>
            <person name="Melnick R.L."/>
            <person name="Guiltinan M.J."/>
            <person name="Tyler B.M."/>
            <person name="Meinhardt L.W."/>
            <person name="Bailey B.A."/>
        </authorList>
    </citation>
    <scope>NUCLEOTIDE SEQUENCE [LARGE SCALE GENOMIC DNA]</scope>
    <source>
        <strain evidence="2">sbr112.9</strain>
    </source>
</reference>
<evidence type="ECO:0000313" key="1">
    <source>
        <dbReference type="EMBL" id="POM64904.1"/>
    </source>
</evidence>